<keyword evidence="3" id="KW-1005">Bacterial flagellum biogenesis</keyword>
<protein>
    <recommendedName>
        <fullName evidence="7">Flagellar protein FliT</fullName>
    </recommendedName>
</protein>
<comment type="similarity">
    <text evidence="6">Belongs to the bacillales FliT family.</text>
</comment>
<evidence type="ECO:0000313" key="8">
    <source>
        <dbReference type="EMBL" id="MCX7569460.1"/>
    </source>
</evidence>
<evidence type="ECO:0000256" key="1">
    <source>
        <dbReference type="ARBA" id="ARBA00004514"/>
    </source>
</evidence>
<evidence type="ECO:0000256" key="4">
    <source>
        <dbReference type="ARBA" id="ARBA00023186"/>
    </source>
</evidence>
<dbReference type="InterPro" id="IPR008622">
    <property type="entry name" value="FliT"/>
</dbReference>
<evidence type="ECO:0000256" key="7">
    <source>
        <dbReference type="ARBA" id="ARBA00093797"/>
    </source>
</evidence>
<evidence type="ECO:0000313" key="9">
    <source>
        <dbReference type="Proteomes" id="UP001208017"/>
    </source>
</evidence>
<gene>
    <name evidence="8" type="ORF">OS242_05760</name>
</gene>
<dbReference type="Proteomes" id="UP001208017">
    <property type="component" value="Unassembled WGS sequence"/>
</dbReference>
<accession>A0ABT3WXS2</accession>
<comment type="subcellular location">
    <subcellularLocation>
        <location evidence="1">Cytoplasm</location>
        <location evidence="1">Cytosol</location>
    </subcellularLocation>
</comment>
<name>A0ABT3WXS2_9BACL</name>
<comment type="function">
    <text evidence="5">May act as an export chaperone for the filament capping protein FliD.</text>
</comment>
<evidence type="ECO:0000256" key="2">
    <source>
        <dbReference type="ARBA" id="ARBA00022490"/>
    </source>
</evidence>
<evidence type="ECO:0000256" key="3">
    <source>
        <dbReference type="ARBA" id="ARBA00022795"/>
    </source>
</evidence>
<evidence type="ECO:0000256" key="6">
    <source>
        <dbReference type="ARBA" id="ARBA00093785"/>
    </source>
</evidence>
<dbReference type="Pfam" id="PF05400">
    <property type="entry name" value="FliT"/>
    <property type="match status" value="1"/>
</dbReference>
<sequence length="81" mass="9221">MSERERLIVNFVPSQEDRLPDEETATLLAEVQALDAQVMSRMRQLQAETQSKLQGVQEQKRGHNAYNAAYAVGSAFIDRRE</sequence>
<keyword evidence="4" id="KW-0143">Chaperone</keyword>
<reference evidence="8 9" key="1">
    <citation type="submission" date="2022-11" db="EMBL/GenBank/DDBJ databases">
        <title>Study of microbial diversity in lake waters.</title>
        <authorList>
            <person name="Zhang J."/>
        </authorList>
    </citation>
    <scope>NUCLEOTIDE SEQUENCE [LARGE SCALE GENOMIC DNA]</scope>
    <source>
        <strain evidence="8 9">DT12</strain>
    </source>
</reference>
<dbReference type="EMBL" id="JAPMLT010000002">
    <property type="protein sequence ID" value="MCX7569460.1"/>
    <property type="molecule type" value="Genomic_DNA"/>
</dbReference>
<evidence type="ECO:0000256" key="5">
    <source>
        <dbReference type="ARBA" id="ARBA00093765"/>
    </source>
</evidence>
<proteinExistence type="inferred from homology"/>
<keyword evidence="9" id="KW-1185">Reference proteome</keyword>
<comment type="caution">
    <text evidence="8">The sequence shown here is derived from an EMBL/GenBank/DDBJ whole genome shotgun (WGS) entry which is preliminary data.</text>
</comment>
<organism evidence="8 9">
    <name type="scientific">Tumebacillus lacus</name>
    <dbReference type="NCBI Taxonomy" id="2995335"/>
    <lineage>
        <taxon>Bacteria</taxon>
        <taxon>Bacillati</taxon>
        <taxon>Bacillota</taxon>
        <taxon>Bacilli</taxon>
        <taxon>Bacillales</taxon>
        <taxon>Alicyclobacillaceae</taxon>
        <taxon>Tumebacillus</taxon>
    </lineage>
</organism>
<dbReference type="RefSeq" id="WP_267150702.1">
    <property type="nucleotide sequence ID" value="NZ_JAPMLT010000002.1"/>
</dbReference>
<keyword evidence="2" id="KW-0963">Cytoplasm</keyword>